<organism evidence="2 3">
    <name type="scientific">Mucilaginibacter ginsenosidivorans</name>
    <dbReference type="NCBI Taxonomy" id="398053"/>
    <lineage>
        <taxon>Bacteria</taxon>
        <taxon>Pseudomonadati</taxon>
        <taxon>Bacteroidota</taxon>
        <taxon>Sphingobacteriia</taxon>
        <taxon>Sphingobacteriales</taxon>
        <taxon>Sphingobacteriaceae</taxon>
        <taxon>Mucilaginibacter</taxon>
    </lineage>
</organism>
<dbReference type="RefSeq" id="WP_147030987.1">
    <property type="nucleotide sequence ID" value="NZ_CP042436.1"/>
</dbReference>
<evidence type="ECO:0000313" key="2">
    <source>
        <dbReference type="EMBL" id="QEC62410.1"/>
    </source>
</evidence>
<keyword evidence="1" id="KW-1133">Transmembrane helix</keyword>
<keyword evidence="3" id="KW-1185">Reference proteome</keyword>
<dbReference type="OrthoDB" id="1490774at2"/>
<dbReference type="AlphaFoldDB" id="A0A5B8UTI0"/>
<protein>
    <submittedName>
        <fullName evidence="2">Uncharacterized protein</fullName>
    </submittedName>
</protein>
<proteinExistence type="predicted"/>
<feature type="transmembrane region" description="Helical" evidence="1">
    <location>
        <begin position="188"/>
        <end position="205"/>
    </location>
</feature>
<name>A0A5B8UTI0_9SPHI</name>
<accession>A0A5B8UTI0</accession>
<gene>
    <name evidence="2" type="ORF">FRZ54_07365</name>
</gene>
<keyword evidence="1" id="KW-0812">Transmembrane</keyword>
<dbReference type="Proteomes" id="UP000321479">
    <property type="component" value="Chromosome"/>
</dbReference>
<sequence length="221" mass="25218">MRGQPIVAIQREAGKLITIGQVTQTGLKCDCICYDCQEALTAVLNTPYQKHFRHNHNLNCNPTPESQLHLMAKVIIEQNNRLFMPGKGMVAYTDPMVEIRCNDLVPDATITVDGQPVYVEIIVTNPLSAKKIQQYKTKQASVLVIHLGEEDREMEEDLLTYLVLEDANVRYMLTYTEEEVKIPANESIQWWGAAIVVASAAMILWKKYGRPFATQRNRRRR</sequence>
<dbReference type="KEGG" id="mgin:FRZ54_07365"/>
<dbReference type="EMBL" id="CP042436">
    <property type="protein sequence ID" value="QEC62410.1"/>
    <property type="molecule type" value="Genomic_DNA"/>
</dbReference>
<evidence type="ECO:0000256" key="1">
    <source>
        <dbReference type="SAM" id="Phobius"/>
    </source>
</evidence>
<evidence type="ECO:0000313" key="3">
    <source>
        <dbReference type="Proteomes" id="UP000321479"/>
    </source>
</evidence>
<keyword evidence="1" id="KW-0472">Membrane</keyword>
<reference evidence="2 3" key="1">
    <citation type="journal article" date="2017" name="Curr. Microbiol.">
        <title>Mucilaginibacter ginsenosidivorans sp. nov., Isolated from Soil of Ginseng Field.</title>
        <authorList>
            <person name="Kim M.M."/>
            <person name="Siddiqi M.Z."/>
            <person name="Im W.T."/>
        </authorList>
    </citation>
    <scope>NUCLEOTIDE SEQUENCE [LARGE SCALE GENOMIC DNA]</scope>
    <source>
        <strain evidence="2 3">Gsoil 3017</strain>
    </source>
</reference>